<evidence type="ECO:0000313" key="1">
    <source>
        <dbReference type="EMBL" id="KIL50612.1"/>
    </source>
</evidence>
<dbReference type="Proteomes" id="UP000031938">
    <property type="component" value="Unassembled WGS sequence"/>
</dbReference>
<comment type="caution">
    <text evidence="1">The sequence shown here is derived from an EMBL/GenBank/DDBJ whole genome shotgun (WGS) entry which is preliminary data.</text>
</comment>
<dbReference type="RefSeq" id="WP_041086192.1">
    <property type="nucleotide sequence ID" value="NZ_JXRP01000008.1"/>
</dbReference>
<keyword evidence="2" id="KW-1185">Reference proteome</keyword>
<evidence type="ECO:0000313" key="2">
    <source>
        <dbReference type="Proteomes" id="UP000031938"/>
    </source>
</evidence>
<dbReference type="EMBL" id="JXRP01000008">
    <property type="protein sequence ID" value="KIL50612.1"/>
    <property type="molecule type" value="Genomic_DNA"/>
</dbReference>
<reference evidence="1 2" key="1">
    <citation type="submission" date="2015-01" db="EMBL/GenBank/DDBJ databases">
        <title>Genome sequencing of Jeotgalibacillus soli.</title>
        <authorList>
            <person name="Goh K.M."/>
            <person name="Chan K.-G."/>
            <person name="Yaakop A.S."/>
            <person name="Ee R."/>
            <person name="Gan H.M."/>
            <person name="Chan C.S."/>
        </authorList>
    </citation>
    <scope>NUCLEOTIDE SEQUENCE [LARGE SCALE GENOMIC DNA]</scope>
    <source>
        <strain evidence="1 2">P9</strain>
    </source>
</reference>
<dbReference type="InterPro" id="IPR043519">
    <property type="entry name" value="NT_sf"/>
</dbReference>
<proteinExistence type="predicted"/>
<dbReference type="OrthoDB" id="383876at2"/>
<dbReference type="Gene3D" id="3.30.460.10">
    <property type="entry name" value="Beta Polymerase, domain 2"/>
    <property type="match status" value="1"/>
</dbReference>
<dbReference type="AlphaFoldDB" id="A0A0C2VNZ6"/>
<sequence length="258" mass="29764">MLRTEMLLHRLDEIGKSLERRGGALLLLGVGSVGIETARLDDYSDLDFFVIVRHDQKSRYIDHLDWLEEVHPLAYSFKNSEIGYKILFEDGIFGEYAVFEESELINGSYTEGRVVWKDPSYNNTGISKPSNPIPSPKKDSLDHPLNEALTNLYVGLGRFARGERLSATRFVQGYAVDRILSVLHLIEQEVDYFPDPFGNERRMEKRYPRFAEMIADMIQGYDHVPESALRILSFIEEVYPVNRKLSDEIRRLAKISCR</sequence>
<organism evidence="1 2">
    <name type="scientific">Jeotgalibacillus soli</name>
    <dbReference type="NCBI Taxonomy" id="889306"/>
    <lineage>
        <taxon>Bacteria</taxon>
        <taxon>Bacillati</taxon>
        <taxon>Bacillota</taxon>
        <taxon>Bacilli</taxon>
        <taxon>Bacillales</taxon>
        <taxon>Caryophanaceae</taxon>
        <taxon>Jeotgalibacillus</taxon>
    </lineage>
</organism>
<protein>
    <submittedName>
        <fullName evidence="1">Uncharacterized protein</fullName>
    </submittedName>
</protein>
<accession>A0A0C2VNZ6</accession>
<name>A0A0C2VNZ6_9BACL</name>
<dbReference type="PATRIC" id="fig|889306.3.peg.612"/>
<gene>
    <name evidence="1" type="ORF">KP78_06130</name>
</gene>